<accession>A0A4R6YVG2</accession>
<reference evidence="2 3" key="1">
    <citation type="submission" date="2019-03" db="EMBL/GenBank/DDBJ databases">
        <title>Genomic Encyclopedia of Type Strains, Phase IV (KMG-IV): sequencing the most valuable type-strain genomes for metagenomic binning, comparative biology and taxonomic classification.</title>
        <authorList>
            <person name="Goeker M."/>
        </authorList>
    </citation>
    <scope>NUCLEOTIDE SEQUENCE [LARGE SCALE GENOMIC DNA]</scope>
    <source>
        <strain evidence="2 3">DSM 21667</strain>
    </source>
</reference>
<protein>
    <submittedName>
        <fullName evidence="2">Uncharacterized protein</fullName>
    </submittedName>
</protein>
<organism evidence="2 3">
    <name type="scientific">Tahibacter aquaticus</name>
    <dbReference type="NCBI Taxonomy" id="520092"/>
    <lineage>
        <taxon>Bacteria</taxon>
        <taxon>Pseudomonadati</taxon>
        <taxon>Pseudomonadota</taxon>
        <taxon>Gammaproteobacteria</taxon>
        <taxon>Lysobacterales</taxon>
        <taxon>Rhodanobacteraceae</taxon>
        <taxon>Tahibacter</taxon>
    </lineage>
</organism>
<keyword evidence="3" id="KW-1185">Reference proteome</keyword>
<sequence>MACNRGIRGVLGESKEGMDKHPLLGRAPTARETRRQAHKQHPPTADSFPKNPMAKHNTAPPPHPNPLPRQLSGERERKPYRHLTARYERTHKQITAQAKQKPIKSPPTRE</sequence>
<dbReference type="EMBL" id="SNZH01000008">
    <property type="protein sequence ID" value="TDR42602.1"/>
    <property type="molecule type" value="Genomic_DNA"/>
</dbReference>
<comment type="caution">
    <text evidence="2">The sequence shown here is derived from an EMBL/GenBank/DDBJ whole genome shotgun (WGS) entry which is preliminary data.</text>
</comment>
<feature type="compositionally biased region" description="Basic and acidic residues" evidence="1">
    <location>
        <begin position="13"/>
        <end position="22"/>
    </location>
</feature>
<gene>
    <name evidence="2" type="ORF">DFR29_108189</name>
</gene>
<evidence type="ECO:0000256" key="1">
    <source>
        <dbReference type="SAM" id="MobiDB-lite"/>
    </source>
</evidence>
<feature type="region of interest" description="Disordered" evidence="1">
    <location>
        <begin position="1"/>
        <end position="110"/>
    </location>
</feature>
<evidence type="ECO:0000313" key="3">
    <source>
        <dbReference type="Proteomes" id="UP000295293"/>
    </source>
</evidence>
<evidence type="ECO:0000313" key="2">
    <source>
        <dbReference type="EMBL" id="TDR42602.1"/>
    </source>
</evidence>
<dbReference type="Proteomes" id="UP000295293">
    <property type="component" value="Unassembled WGS sequence"/>
</dbReference>
<proteinExistence type="predicted"/>
<dbReference type="AlphaFoldDB" id="A0A4R6YVG2"/>
<name>A0A4R6YVG2_9GAMM</name>